<dbReference type="InterPro" id="IPR057527">
    <property type="entry name" value="HVO_A0261-like_N"/>
</dbReference>
<reference evidence="3" key="1">
    <citation type="submission" date="2012-02" db="EMBL/GenBank/DDBJ databases">
        <title>Complete sequence of chromosome of Methanomethylovorans hollandica DSM 15978.</title>
        <authorList>
            <person name="Lucas S."/>
            <person name="Copeland A."/>
            <person name="Lapidus A."/>
            <person name="Glavina del Rio T."/>
            <person name="Dalin E."/>
            <person name="Tice H."/>
            <person name="Bruce D."/>
            <person name="Goodwin L."/>
            <person name="Pitluck S."/>
            <person name="Peters L."/>
            <person name="Mikhailova N."/>
            <person name="Held B."/>
            <person name="Kyrpides N."/>
            <person name="Mavromatis K."/>
            <person name="Ivanova N."/>
            <person name="Brettin T."/>
            <person name="Detter J.C."/>
            <person name="Han C."/>
            <person name="Larimer F."/>
            <person name="Land M."/>
            <person name="Hauser L."/>
            <person name="Markowitz V."/>
            <person name="Cheng J.-F."/>
            <person name="Hugenholtz P."/>
            <person name="Woyke T."/>
            <person name="Wu D."/>
            <person name="Spring S."/>
            <person name="Schroeder M."/>
            <person name="Brambilla E."/>
            <person name="Klenk H.-P."/>
            <person name="Eisen J.A."/>
        </authorList>
    </citation>
    <scope>NUCLEOTIDE SEQUENCE [LARGE SCALE GENOMIC DNA]</scope>
    <source>
        <strain evidence="3">DSM 15978 / NBRC 107637 / DMS1</strain>
    </source>
</reference>
<dbReference type="RefSeq" id="WP_015323663.1">
    <property type="nucleotide sequence ID" value="NC_019977.1"/>
</dbReference>
<gene>
    <name evidence="2" type="ordered locus">Metho_0209</name>
</gene>
<dbReference type="Proteomes" id="UP000010866">
    <property type="component" value="Chromosome"/>
</dbReference>
<dbReference type="HOGENOM" id="CLU_191927_0_0_2"/>
<proteinExistence type="predicted"/>
<dbReference type="InterPro" id="IPR036390">
    <property type="entry name" value="WH_DNA-bd_sf"/>
</dbReference>
<sequence>MEELVGFVTGNNNRKKLLSLLGSKKEMDSERIAKTMHIFRPSVDKIIEELVEKELVEKQGANYKLTDLGATVERTIQNI</sequence>
<dbReference type="InterPro" id="IPR036388">
    <property type="entry name" value="WH-like_DNA-bd_sf"/>
</dbReference>
<dbReference type="EMBL" id="CP003362">
    <property type="protein sequence ID" value="AGB48494.1"/>
    <property type="molecule type" value="Genomic_DNA"/>
</dbReference>
<feature type="domain" description="HVO-A0261-like N-terminal" evidence="1">
    <location>
        <begin position="5"/>
        <end position="77"/>
    </location>
</feature>
<dbReference type="SUPFAM" id="SSF46785">
    <property type="entry name" value="Winged helix' DNA-binding domain"/>
    <property type="match status" value="1"/>
</dbReference>
<evidence type="ECO:0000259" key="1">
    <source>
        <dbReference type="Pfam" id="PF25213"/>
    </source>
</evidence>
<accession>L0KWZ7</accession>
<evidence type="ECO:0000313" key="2">
    <source>
        <dbReference type="EMBL" id="AGB48494.1"/>
    </source>
</evidence>
<dbReference type="Gene3D" id="1.10.10.10">
    <property type="entry name" value="Winged helix-like DNA-binding domain superfamily/Winged helix DNA-binding domain"/>
    <property type="match status" value="1"/>
</dbReference>
<keyword evidence="3" id="KW-1185">Reference proteome</keyword>
<protein>
    <submittedName>
        <fullName evidence="2">Sugar-specific transcriptional regulator TrmB</fullName>
    </submittedName>
</protein>
<dbReference type="GeneID" id="14408151"/>
<dbReference type="AlphaFoldDB" id="L0KWZ7"/>
<dbReference type="Pfam" id="PF25213">
    <property type="entry name" value="HVO_A0261_N"/>
    <property type="match status" value="1"/>
</dbReference>
<dbReference type="KEGG" id="mhz:Metho_0209"/>
<name>L0KWZ7_METHD</name>
<organism evidence="2 3">
    <name type="scientific">Methanomethylovorans hollandica (strain DSM 15978 / NBRC 107637 / DMS1)</name>
    <dbReference type="NCBI Taxonomy" id="867904"/>
    <lineage>
        <taxon>Archaea</taxon>
        <taxon>Methanobacteriati</taxon>
        <taxon>Methanobacteriota</taxon>
        <taxon>Stenosarchaea group</taxon>
        <taxon>Methanomicrobia</taxon>
        <taxon>Methanosarcinales</taxon>
        <taxon>Methanosarcinaceae</taxon>
        <taxon>Methanomethylovorans</taxon>
    </lineage>
</organism>
<evidence type="ECO:0000313" key="3">
    <source>
        <dbReference type="Proteomes" id="UP000010866"/>
    </source>
</evidence>